<evidence type="ECO:0000313" key="4">
    <source>
        <dbReference type="EMBL" id="ACI65622.1"/>
    </source>
</evidence>
<dbReference type="PANTHER" id="PTHR23317">
    <property type="entry name" value="DEDICATOR OF CYTOKINESIS DOCK"/>
    <property type="match status" value="1"/>
</dbReference>
<feature type="compositionally biased region" description="Pro residues" evidence="2">
    <location>
        <begin position="129"/>
        <end position="143"/>
    </location>
</feature>
<feature type="region of interest" description="Disordered" evidence="2">
    <location>
        <begin position="3358"/>
        <end position="3494"/>
    </location>
</feature>
<dbReference type="GO" id="GO:0007264">
    <property type="term" value="P:small GTPase-mediated signal transduction"/>
    <property type="evidence" value="ECO:0007669"/>
    <property type="project" value="InterPro"/>
</dbReference>
<feature type="compositionally biased region" description="Basic and acidic residues" evidence="2">
    <location>
        <begin position="3089"/>
        <end position="3117"/>
    </location>
</feature>
<dbReference type="InterPro" id="IPR035892">
    <property type="entry name" value="C2_domain_sf"/>
</dbReference>
<name>B5Y5A7_PHATC</name>
<dbReference type="Gene3D" id="2.60.40.150">
    <property type="entry name" value="C2 domain"/>
    <property type="match status" value="1"/>
</dbReference>
<feature type="compositionally biased region" description="Polar residues" evidence="2">
    <location>
        <begin position="393"/>
        <end position="409"/>
    </location>
</feature>
<reference evidence="4 5" key="1">
    <citation type="journal article" date="2008" name="Nature">
        <title>The Phaeodactylum genome reveals the evolutionary history of diatom genomes.</title>
        <authorList>
            <person name="Bowler C."/>
            <person name="Allen A.E."/>
            <person name="Badger J.H."/>
            <person name="Grimwood J."/>
            <person name="Jabbari K."/>
            <person name="Kuo A."/>
            <person name="Maheswari U."/>
            <person name="Martens C."/>
            <person name="Maumus F."/>
            <person name="Otillar R.P."/>
            <person name="Rayko E."/>
            <person name="Salamov A."/>
            <person name="Vandepoele K."/>
            <person name="Beszteri B."/>
            <person name="Gruber A."/>
            <person name="Heijde M."/>
            <person name="Katinka M."/>
            <person name="Mock T."/>
            <person name="Valentin K."/>
            <person name="Verret F."/>
            <person name="Berges J.A."/>
            <person name="Brownlee C."/>
            <person name="Cadoret J.P."/>
            <person name="Chiovitti A."/>
            <person name="Choi C.J."/>
            <person name="Coesel S."/>
            <person name="De Martino A."/>
            <person name="Detter J.C."/>
            <person name="Durkin C."/>
            <person name="Falciatore A."/>
            <person name="Fournet J."/>
            <person name="Haruta M."/>
            <person name="Huysman M.J."/>
            <person name="Jenkins B.D."/>
            <person name="Jiroutova K."/>
            <person name="Jorgensen R.E."/>
            <person name="Joubert Y."/>
            <person name="Kaplan A."/>
            <person name="Kroger N."/>
            <person name="Kroth P.G."/>
            <person name="La Roche J."/>
            <person name="Lindquist E."/>
            <person name="Lommer M."/>
            <person name="Martin-Jezequel V."/>
            <person name="Lopez P.J."/>
            <person name="Lucas S."/>
            <person name="Mangogna M."/>
            <person name="McGinnis K."/>
            <person name="Medlin L.K."/>
            <person name="Montsant A."/>
            <person name="Oudot-Le Secq M.P."/>
            <person name="Napoli C."/>
            <person name="Obornik M."/>
            <person name="Parker M.S."/>
            <person name="Petit J.L."/>
            <person name="Porcel B.M."/>
            <person name="Poulsen N."/>
            <person name="Robison M."/>
            <person name="Rychlewski L."/>
            <person name="Rynearson T.A."/>
            <person name="Schmutz J."/>
            <person name="Shapiro H."/>
            <person name="Siaut M."/>
            <person name="Stanley M."/>
            <person name="Sussman M.R."/>
            <person name="Taylor A.R."/>
            <person name="Vardi A."/>
            <person name="von Dassow P."/>
            <person name="Vyverman W."/>
            <person name="Willis A."/>
            <person name="Wyrwicz L.S."/>
            <person name="Rokhsar D.S."/>
            <person name="Weissenbach J."/>
            <person name="Armbrust E.V."/>
            <person name="Green B.R."/>
            <person name="Van de Peer Y."/>
            <person name="Grigoriev I.V."/>
        </authorList>
    </citation>
    <scope>NUCLEOTIDE SEQUENCE [LARGE SCALE GENOMIC DNA]</scope>
    <source>
        <strain evidence="4 5">CCAP 1055/1</strain>
    </source>
</reference>
<proteinExistence type="inferred from homology"/>
<feature type="region of interest" description="Disordered" evidence="2">
    <location>
        <begin position="3570"/>
        <end position="3599"/>
    </location>
</feature>
<feature type="region of interest" description="Disordered" evidence="2">
    <location>
        <begin position="501"/>
        <end position="529"/>
    </location>
</feature>
<gene>
    <name evidence="4" type="ORF">PHATR_44084</name>
</gene>
<reference evidence="5" key="2">
    <citation type="submission" date="2008-08" db="EMBL/GenBank/DDBJ databases">
        <authorList>
            <consortium name="Diatom Consortium"/>
            <person name="Grigoriev I."/>
            <person name="Grimwood J."/>
            <person name="Kuo A."/>
            <person name="Otillar R.P."/>
            <person name="Salamov A."/>
            <person name="Detter J.C."/>
            <person name="Lindquist E."/>
            <person name="Shapiro H."/>
            <person name="Lucas S."/>
            <person name="Glavina del Rio T."/>
            <person name="Pitluck S."/>
            <person name="Rokhsar D."/>
            <person name="Bowler C."/>
        </authorList>
    </citation>
    <scope>GENOME REANNOTATION</scope>
    <source>
        <strain evidence="5">CCAP 1055/1</strain>
    </source>
</reference>
<feature type="compositionally biased region" description="Low complexity" evidence="2">
    <location>
        <begin position="3123"/>
        <end position="3138"/>
    </location>
</feature>
<feature type="domain" description="C2 DOCK-type" evidence="3">
    <location>
        <begin position="1086"/>
        <end position="1301"/>
    </location>
</feature>
<feature type="compositionally biased region" description="Polar residues" evidence="2">
    <location>
        <begin position="36"/>
        <end position="70"/>
    </location>
</feature>
<feature type="region of interest" description="Disordered" evidence="2">
    <location>
        <begin position="392"/>
        <end position="413"/>
    </location>
</feature>
<dbReference type="GO" id="GO:0005085">
    <property type="term" value="F:guanyl-nucleotide exchange factor activity"/>
    <property type="evidence" value="ECO:0007669"/>
    <property type="project" value="InterPro"/>
</dbReference>
<dbReference type="InParanoid" id="B5Y5A7"/>
<feature type="region of interest" description="Disordered" evidence="2">
    <location>
        <begin position="110"/>
        <end position="143"/>
    </location>
</feature>
<dbReference type="HOGENOM" id="CLU_224584_0_0_1"/>
<comment type="similarity">
    <text evidence="1">Belongs to the DOCK family.</text>
</comment>
<feature type="region of interest" description="Disordered" evidence="2">
    <location>
        <begin position="1867"/>
        <end position="1887"/>
    </location>
</feature>
<dbReference type="PROSITE" id="PS51650">
    <property type="entry name" value="C2_DOCK"/>
    <property type="match status" value="1"/>
</dbReference>
<dbReference type="OrthoDB" id="206534at2759"/>
<evidence type="ECO:0000256" key="2">
    <source>
        <dbReference type="SAM" id="MobiDB-lite"/>
    </source>
</evidence>
<dbReference type="Gene3D" id="1.25.40.410">
    <property type="match status" value="1"/>
</dbReference>
<feature type="region of interest" description="Disordered" evidence="2">
    <location>
        <begin position="3085"/>
        <end position="3149"/>
    </location>
</feature>
<evidence type="ECO:0000256" key="1">
    <source>
        <dbReference type="PROSITE-ProRule" id="PRU00983"/>
    </source>
</evidence>
<evidence type="ECO:0000259" key="3">
    <source>
        <dbReference type="PROSITE" id="PS51650"/>
    </source>
</evidence>
<feature type="compositionally biased region" description="Acidic residues" evidence="2">
    <location>
        <begin position="286"/>
        <end position="295"/>
    </location>
</feature>
<protein>
    <recommendedName>
        <fullName evidence="3">C2 DOCK-type domain-containing protein</fullName>
    </recommendedName>
</protein>
<feature type="compositionally biased region" description="Polar residues" evidence="2">
    <location>
        <begin position="3360"/>
        <end position="3370"/>
    </location>
</feature>
<feature type="region of interest" description="Disordered" evidence="2">
    <location>
        <begin position="1607"/>
        <end position="1651"/>
    </location>
</feature>
<dbReference type="RefSeq" id="XP_002186152.1">
    <property type="nucleotide sequence ID" value="XM_002186116.1"/>
</dbReference>
<feature type="region of interest" description="Disordered" evidence="2">
    <location>
        <begin position="606"/>
        <end position="625"/>
    </location>
</feature>
<feature type="compositionally biased region" description="Basic residues" evidence="2">
    <location>
        <begin position="1550"/>
        <end position="1566"/>
    </location>
</feature>
<evidence type="ECO:0000313" key="5">
    <source>
        <dbReference type="Proteomes" id="UP000000759"/>
    </source>
</evidence>
<dbReference type="Proteomes" id="UP000000759">
    <property type="component" value="Chromosome 3"/>
</dbReference>
<dbReference type="KEGG" id="pti:PHATR_44084"/>
<feature type="compositionally biased region" description="Low complexity" evidence="2">
    <location>
        <begin position="3579"/>
        <end position="3591"/>
    </location>
</feature>
<dbReference type="PaxDb" id="2850-Phatr44084"/>
<feature type="region of interest" description="Disordered" evidence="2">
    <location>
        <begin position="251"/>
        <end position="307"/>
    </location>
</feature>
<dbReference type="EMBL" id="CP001142">
    <property type="protein sequence ID" value="ACI65622.1"/>
    <property type="molecule type" value="Genomic_DNA"/>
</dbReference>
<feature type="region of interest" description="Disordered" evidence="2">
    <location>
        <begin position="1544"/>
        <end position="1566"/>
    </location>
</feature>
<dbReference type="InterPro" id="IPR026791">
    <property type="entry name" value="DOCK"/>
</dbReference>
<sequence length="3599" mass="397481">MADDEVRRKNEISAFAAMALGANNAADDDDNGSGDRPNTTRSGSVHFSQPSTLESSSEGVTAAVNQSDEPQNIFADAVAQAEDRTPSGTFAFSKASHKHAMAERSNLEAAAAALADGDPATEGAQANFPAPPLTSPLPQPPTRKPVEDVPMFAEQVIMPKPLFFGPILPPRVVLQARKMVVDAQRSLGYDPTSNDIPPRLSELPPGVRNLVGALRVYGHGIDVLEPIDEDSEFWRGDGTVRTFQPVWDETSRNERVHEHRKRQRPEAISRASTAPARLWQETESEKTEDSEESLTDLEAPMTPNGLSKNEQFSMWLRADDDSIEHLSAGSPRDMTESIVSVRSVESLHSPARLPEVPLLENSAHPSSSTAPQHPLSDQALFSRWARGGASMAANDSSRSLADSTDNVSAPGTFHRIPILSPLDDSDDDSVNYDESKKKVGANDHLTKAVASFGGDQPLPAYGLVAAETNSRTLLSQVPLNETQKRPLTNYELTNGRVPLFGVDDPPLPSEADLGAHDSKEEQARSYEQKRSQDIIARFVAPNVFGSIACPNPAMHPDDFHSWNARATIGSINQRIQNGGARSAAASVASDGLSLPSLLPHVRRPLQQNGSLSQKPKKPNGRKQYVSRSRYGWWNVAEEDDEGKEKFSKRDGAKIKEESSIVQEENPMLLPPVHHSSSALQVVTLLEPSPEDLHKENLPLSRMHAATSMAQSLPYISDRPPNYRYLQIDAQAVGFPPMGAEVEPLFCKLSIYNVETTTNEAAGNASATPTPNFSRCGRVTEGLHFDVVSDEEVAERCHAALWPYSTSSPQSKMLRPRGESHEPERLQGTRCGVFPLPSTLNNDSLYAVLVVHKVFSDDGDVAPYLKASKVATDVGKLKVHAERASNRHGALLMPFAFGVAPLLQVFGIDNPVVASSRAVQIPLFRYSPGLGERQIVDHIMVMLFPKAAHRVDGLSGPAAVTNGGAAMLVMRNFGYLGLHSVVDPKSSLARDRLVDFTGELQLRRRADEKKDQDITKSVKHDAYLNRLPSWHSQYSAEPTVNGGRNSDYVPGNESEKCEDHSLLYAQELAPLPLQFHGVESFYNTSFYNELLFHPRMLHNCPKGNTVIKVELRELEWNKKYGVFLAHLPECGPSIHNNRRGPSLVQSSFSSCSPRGSGPNFVDEFKLKLPLDLQTRRGERTGALALLFTVYHVKVSSRTKWSKRAKMIFGTTHPADSAGEQEELESVEKSRLKQIACGFLTIGSQASVIDNGTHDVRVSYTAKHPPTEITDQGIIDPGGLVLIEQGEGNDGILPSFDGPYDSCAETSVVSNDSWISDRLTHEVTRTDASIASASDLASIAEDSSTIGSKAMAATEISLSVRVIVHSSVHPQNETIARFLQNEPELPCRPLIPSGLFLSSIAMGRDFLRDQAELRSAHQSEADLVKLTVDIADKRCCPFSCSASHLLRLSASLWRSLAFGSGKPDLVWANPSAVIPLRVESFASLMGIVCSAAITCSKRGITQVDGVTKLSVVALGRVLALVFDEERLFAEQAVEVFDQSHYSFEDSSQYQKRQNHSYKKTPKKGRHVRQNFALLNNDTSGRQNNQKNLTFPGKKADLVDFRQGTVTVPLSAQVSDMGESTKDSTWNPVKSDEGSSKSSSSTHEHKVDSKSDFQSALRIATSEDDSDISIENTGVKRAAAMIQAFNGASRGNRKWMTAPAIALSTIKESEDADANDSEIFEERQQMKLSSYSRDSLDDEIVLNSDNKVRPKQMRVPKVQKSEVSNVIGTSTVIETPTELSKANIPQSDLEIERAGVAFLDVIGKSLGLSNQSHELSISSSDAQAMVGEERRVGSSHHRKTQSRSSIDWTLKGEEFGSISQDAQLDMRGEAPKDTNEEHAEAMSTLQREDGNSCQLPDYVDRLVAFGRSSSRSGRWFPYIYEIIIMQWAGILSQQSGQGEKPRRENPGEAPKNFSVPSGDDNLNEVAFRALGVAVASAPLLFEVIKKSLGFRVSRLFNHELSKSNRNVCPPLVELDKTLFGTLEQIISMLTDACIDSRNFDSLDHRQMSFDVNDSIIRFLRDMFSFLTPSTVYRLILTHLSRFLAKDGKNWQDRDSDIGLRCSWEVAKLRLNTITALVRFPDFVRVNSPQMLNWGDWWTRAPVLTTATFFDAVLSKFEKFRLPDLVDSEGLMQSSKATGVSNNAHLRPHWLAELVIDICLLGSEHAEQYIQNRSSSLVHELLWSCSQESVLAERATAVASMYATLLEKLLQRINYLSSFAPKSQLRIDLLTSAIYVLQSAPPHLLRALWRKLLSRLRGKGSLDKYCLCNKSSSLGGLAVDEENQGRLPKGTVELKEEADVLDMFCLLNLALKTAEYEGCEEHLEGDSAADGRDSIEVWRRAYLLAHSQCGDRSSDAQERNSFESRRQQSVADSSYSSSISRKWQAHDGSIVIVNTGHQINMELYHILSATIDGQSLLNPAIYSKIRKHSGIRPIACSLMLSYVDVVVFVRASTSLYLHALALKQSDIGIIRTFQLSGEVIKIFGIKLFLDAVGETLQHWMRVISFQCGARRANVRVEATDLLELILRSTWECFGSFFRIRVPLLAVQTEVMERIVATAAARFYRDQRRLRTAVDTFSNISAEASLVPLWRTLDRIEKQPASQNIAFRVALIRMSQKLKKLYRAYIGARVLSCIQGTAASKDLEDDEVVHDYETEGLLRANRINVLRVINASEGHSKQFLGFQGTHRTTSRVAHYEAVEDAFIDAADVFSATELPEHRVAWLQMLADFHASRSKSAEEATCHFFIHLTYQQAAPLHRSLWSSTAFLPWTDNMPDPVYIDGDNPTVDPDYTSDYDLEEASGNLGRDANSFRRIFYRVANSVGVENTEWQNSLSKTLFGGIAFSIEYHTLRPWISLRKMEENMVEEAEGAGELFLKAGIVESSRLAWNLATQYYAEKFNYGKLSVVYRHLAQTVVSEVPPIDTSLPQEMSATLGRFYRVWFHGGAPDELSGVEFVYRADSSVALDQFGEELRGVIKSIIPDKTPIHLVLDGRPESRLEEGNISLGFSRIGPAPLEPVRIKVTPLRPMLGNSSHMRGLPEWFHSYVSESFSGLSHRPMSERNRGGLRRSESIASENGDRRRDIRHRDHARSFSASVFSSGGSSAAGTPTARRNPIGRVHDGDRLMRFSNPAVSVLAGVDKFCFVQPKDRSSKAKDWWKSSSGDFAEKSLKVTQLQVGQQFPACVTRQAVVHRLVYSQSPLEAGVDSVCQWCAVLFRTAVATVGMAVIRTNTDPGIGNDAAKIVADCIHSSHVKEIGLALLKRNSDFPEHDPNSDFLTDNDRLSDEEIKKLQVKLARLIVVFVELLHLLIARNRDILLGVIKDRKKSDNSMAETGSGNRSFHRTASLGPTVSDSIDRHPRSNIHQQRYPHQRHDSQGNMHDFSALQPSSSVPPLGPPRWRRQQHTDQTDTAPHHTRSQTDGGATRSGEFRSNRSDTDSRGAGRYKGQNPSVEHLSTDSGSNSGGAVFRTDSAIAVQSELQRAFISMRTEIPIAQELCFATGGDSSVFIDAENASATGGTLKSLSDSNWPGVQTQHPFYDGSQHESLAGGSDRGSVVSRGSEPYGISLI</sequence>
<dbReference type="GeneID" id="7203859"/>
<keyword evidence="5" id="KW-1185">Reference proteome</keyword>
<feature type="compositionally biased region" description="Basic and acidic residues" evidence="2">
    <location>
        <begin position="1639"/>
        <end position="1648"/>
    </location>
</feature>
<feature type="region of interest" description="Disordered" evidence="2">
    <location>
        <begin position="23"/>
        <end position="71"/>
    </location>
</feature>
<dbReference type="InterPro" id="IPR043161">
    <property type="entry name" value="DOCK_C_lobe_A"/>
</dbReference>
<organism evidence="4 5">
    <name type="scientific">Phaeodactylum tricornutum (strain CCAP 1055/1)</name>
    <dbReference type="NCBI Taxonomy" id="556484"/>
    <lineage>
        <taxon>Eukaryota</taxon>
        <taxon>Sar</taxon>
        <taxon>Stramenopiles</taxon>
        <taxon>Ochrophyta</taxon>
        <taxon>Bacillariophyta</taxon>
        <taxon>Bacillariophyceae</taxon>
        <taxon>Bacillariophycidae</taxon>
        <taxon>Naviculales</taxon>
        <taxon>Phaeodactylaceae</taxon>
        <taxon>Phaeodactylum</taxon>
    </lineage>
</organism>
<feature type="compositionally biased region" description="Low complexity" evidence="2">
    <location>
        <begin position="110"/>
        <end position="120"/>
    </location>
</feature>
<dbReference type="STRING" id="556484.B5Y5A7"/>
<dbReference type="PANTHER" id="PTHR23317:SF76">
    <property type="entry name" value="LD20667P"/>
    <property type="match status" value="1"/>
</dbReference>
<feature type="region of interest" description="Disordered" evidence="2">
    <location>
        <begin position="1931"/>
        <end position="1953"/>
    </location>
</feature>
<dbReference type="eggNOG" id="ENOG502SJY8">
    <property type="taxonomic scope" value="Eukaryota"/>
</dbReference>
<accession>B5Y5A7</accession>
<feature type="compositionally biased region" description="Basic and acidic residues" evidence="2">
    <location>
        <begin position="3458"/>
        <end position="3471"/>
    </location>
</feature>
<dbReference type="InterPro" id="IPR027007">
    <property type="entry name" value="C2_DOCK-type_domain"/>
</dbReference>
<feature type="compositionally biased region" description="Basic and acidic residues" evidence="2">
    <location>
        <begin position="513"/>
        <end position="529"/>
    </location>
</feature>